<dbReference type="AlphaFoldDB" id="A0A2N8HFU2"/>
<dbReference type="GO" id="GO:0051301">
    <property type="term" value="P:cell division"/>
    <property type="evidence" value="ECO:0007669"/>
    <property type="project" value="UniProtKB-KW"/>
</dbReference>
<dbReference type="CDD" id="cd00798">
    <property type="entry name" value="INT_XerDC_C"/>
    <property type="match status" value="1"/>
</dbReference>
<dbReference type="PANTHER" id="PTHR30349">
    <property type="entry name" value="PHAGE INTEGRASE-RELATED"/>
    <property type="match status" value="1"/>
</dbReference>
<accession>A0A2N8HFU2</accession>
<protein>
    <recommendedName>
        <fullName evidence="9">Tyrosine recombinase XerC</fullName>
    </recommendedName>
</protein>
<keyword evidence="7 9" id="KW-0233">DNA recombination</keyword>
<keyword evidence="4 9" id="KW-0159">Chromosome partition</keyword>
<feature type="active site" evidence="9">
    <location>
        <position position="156"/>
    </location>
</feature>
<dbReference type="EMBL" id="PJKA01000004">
    <property type="protein sequence ID" value="PNC19424.1"/>
    <property type="molecule type" value="Genomic_DNA"/>
</dbReference>
<dbReference type="GO" id="GO:0006313">
    <property type="term" value="P:DNA transposition"/>
    <property type="evidence" value="ECO:0007669"/>
    <property type="project" value="UniProtKB-UniRule"/>
</dbReference>
<feature type="active site" description="O-(3'-phospho-DNA)-tyrosine intermediate" evidence="9">
    <location>
        <position position="281"/>
    </location>
</feature>
<evidence type="ECO:0000313" key="12">
    <source>
        <dbReference type="EMBL" id="PNC19424.1"/>
    </source>
</evidence>
<evidence type="ECO:0000256" key="9">
    <source>
        <dbReference type="HAMAP-Rule" id="MF_01808"/>
    </source>
</evidence>
<evidence type="ECO:0000313" key="13">
    <source>
        <dbReference type="Proteomes" id="UP000236000"/>
    </source>
</evidence>
<keyword evidence="8 9" id="KW-0131">Cell cycle</keyword>
<comment type="function">
    <text evidence="9">Site-specific tyrosine recombinase, which acts by catalyzing the cutting and rejoining of the recombining DNA molecules. The XerC-XerD complex is essential to convert dimers of the bacterial chromosome into monomers to permit their segregation at cell division. It also contributes to the segregational stability of plasmids.</text>
</comment>
<keyword evidence="2 9" id="KW-0963">Cytoplasm</keyword>
<name>A0A2N8HFU2_9BACT</name>
<dbReference type="InterPro" id="IPR002104">
    <property type="entry name" value="Integrase_catalytic"/>
</dbReference>
<evidence type="ECO:0000259" key="11">
    <source>
        <dbReference type="PROSITE" id="PS51900"/>
    </source>
</evidence>
<comment type="similarity">
    <text evidence="9">Belongs to the 'phage' integrase family. XerC subfamily.</text>
</comment>
<organism evidence="12 13">
    <name type="scientific">Akkermansia muciniphila</name>
    <dbReference type="NCBI Taxonomy" id="239935"/>
    <lineage>
        <taxon>Bacteria</taxon>
        <taxon>Pseudomonadati</taxon>
        <taxon>Verrucomicrobiota</taxon>
        <taxon>Verrucomicrobiia</taxon>
        <taxon>Verrucomicrobiales</taxon>
        <taxon>Akkermansiaceae</taxon>
        <taxon>Akkermansia</taxon>
    </lineage>
</organism>
<dbReference type="InterPro" id="IPR013762">
    <property type="entry name" value="Integrase-like_cat_sf"/>
</dbReference>
<comment type="subcellular location">
    <subcellularLocation>
        <location evidence="1 9">Cytoplasm</location>
    </subcellularLocation>
</comment>
<dbReference type="GO" id="GO:0007059">
    <property type="term" value="P:chromosome segregation"/>
    <property type="evidence" value="ECO:0007669"/>
    <property type="project" value="UniProtKB-UniRule"/>
</dbReference>
<feature type="domain" description="Tyr recombinase" evidence="10">
    <location>
        <begin position="109"/>
        <end position="294"/>
    </location>
</feature>
<evidence type="ECO:0000256" key="2">
    <source>
        <dbReference type="ARBA" id="ARBA00022490"/>
    </source>
</evidence>
<evidence type="ECO:0000256" key="8">
    <source>
        <dbReference type="ARBA" id="ARBA00023306"/>
    </source>
</evidence>
<sequence length="300" mass="34059">MMEQPLEPERAFLQYLEVEKQASPHTVEVYARALRQFRTWADGSFTGWENCTPDQMRDWLFQELKDEAATATIRLRFAALRSFYRFMMRRHGLEASPMTGVSLPRKKKNLPVFLTLNQMLELLELPYKAPVPANAPAWLPYRDAAILELFYSCGMRLSELVGLDVSSVDHRFRGVRVMGKGRKERILPVGAPALAALEAYASMACLPKDSPLFVSRIGTRLSARAVQLMLDKYVKLSSIPFTISPHKIRHTFATHILDAGADLRSVQELLGHASLSTTQIYTHVTRARMAEVYRQAHPRA</sequence>
<dbReference type="InterPro" id="IPR011010">
    <property type="entry name" value="DNA_brk_join_enz"/>
</dbReference>
<dbReference type="InterPro" id="IPR004107">
    <property type="entry name" value="Integrase_SAM-like_N"/>
</dbReference>
<dbReference type="GO" id="GO:0009037">
    <property type="term" value="F:tyrosine-based site-specific recombinase activity"/>
    <property type="evidence" value="ECO:0007669"/>
    <property type="project" value="UniProtKB-UniRule"/>
</dbReference>
<dbReference type="OrthoDB" id="9801717at2"/>
<dbReference type="GO" id="GO:0005737">
    <property type="term" value="C:cytoplasm"/>
    <property type="evidence" value="ECO:0007669"/>
    <property type="project" value="UniProtKB-SubCell"/>
</dbReference>
<keyword evidence="5 9" id="KW-0229">DNA integration</keyword>
<dbReference type="PANTHER" id="PTHR30349:SF77">
    <property type="entry name" value="TYROSINE RECOMBINASE XERC"/>
    <property type="match status" value="1"/>
</dbReference>
<comment type="subunit">
    <text evidence="9">Forms a cyclic heterotetrameric complex composed of two molecules of XerC and two molecules of XerD.</text>
</comment>
<dbReference type="Gene3D" id="1.10.150.130">
    <property type="match status" value="1"/>
</dbReference>
<dbReference type="PROSITE" id="PS51898">
    <property type="entry name" value="TYR_RECOMBINASE"/>
    <property type="match status" value="1"/>
</dbReference>
<evidence type="ECO:0000256" key="3">
    <source>
        <dbReference type="ARBA" id="ARBA00022618"/>
    </source>
</evidence>
<dbReference type="InterPro" id="IPR044068">
    <property type="entry name" value="CB"/>
</dbReference>
<dbReference type="InterPro" id="IPR023009">
    <property type="entry name" value="Tyrosine_recombinase_XerC/XerD"/>
</dbReference>
<dbReference type="GO" id="GO:0003677">
    <property type="term" value="F:DNA binding"/>
    <property type="evidence" value="ECO:0007669"/>
    <property type="project" value="UniProtKB-UniRule"/>
</dbReference>
<feature type="domain" description="Core-binding (CB)" evidence="11">
    <location>
        <begin position="3"/>
        <end position="88"/>
    </location>
</feature>
<proteinExistence type="inferred from homology"/>
<dbReference type="Pfam" id="PF02899">
    <property type="entry name" value="Phage_int_SAM_1"/>
    <property type="match status" value="1"/>
</dbReference>
<dbReference type="PROSITE" id="PS51900">
    <property type="entry name" value="CB"/>
    <property type="match status" value="1"/>
</dbReference>
<keyword evidence="3 9" id="KW-0132">Cell division</keyword>
<evidence type="ECO:0000259" key="10">
    <source>
        <dbReference type="PROSITE" id="PS51898"/>
    </source>
</evidence>
<evidence type="ECO:0000256" key="7">
    <source>
        <dbReference type="ARBA" id="ARBA00023172"/>
    </source>
</evidence>
<reference evidence="12 13" key="1">
    <citation type="journal article" date="2017" name="BMC Genomics">
        <title>Genome sequencing of 39 Akkermansia muciniphila isolates reveals its population structure, genomic and functional diverisity, and global distribution in mammalian gut microbiotas.</title>
        <authorList>
            <person name="Guo X."/>
            <person name="Li S."/>
            <person name="Zhang J."/>
            <person name="Wu F."/>
            <person name="Li X."/>
            <person name="Wu D."/>
            <person name="Zhang M."/>
            <person name="Ou Z."/>
            <person name="Jie Z."/>
            <person name="Yan Q."/>
            <person name="Li P."/>
            <person name="Yi J."/>
            <person name="Peng Y."/>
        </authorList>
    </citation>
    <scope>NUCLEOTIDE SEQUENCE [LARGE SCALE GENOMIC DNA]</scope>
    <source>
        <strain evidence="12 13">GP24</strain>
    </source>
</reference>
<keyword evidence="6 9" id="KW-0238">DNA-binding</keyword>
<feature type="active site" evidence="9">
    <location>
        <position position="246"/>
    </location>
</feature>
<dbReference type="SUPFAM" id="SSF56349">
    <property type="entry name" value="DNA breaking-rejoining enzymes"/>
    <property type="match status" value="1"/>
</dbReference>
<evidence type="ECO:0000256" key="1">
    <source>
        <dbReference type="ARBA" id="ARBA00004496"/>
    </source>
</evidence>
<evidence type="ECO:0000256" key="6">
    <source>
        <dbReference type="ARBA" id="ARBA00023125"/>
    </source>
</evidence>
<dbReference type="InterPro" id="IPR010998">
    <property type="entry name" value="Integrase_recombinase_N"/>
</dbReference>
<evidence type="ECO:0000256" key="5">
    <source>
        <dbReference type="ARBA" id="ARBA00022908"/>
    </source>
</evidence>
<comment type="caution">
    <text evidence="12">The sequence shown here is derived from an EMBL/GenBank/DDBJ whole genome shotgun (WGS) entry which is preliminary data.</text>
</comment>
<gene>
    <name evidence="9" type="primary">xerC</name>
    <name evidence="12" type="ORF">CXU22_02780</name>
</gene>
<dbReference type="HAMAP" id="MF_01808">
    <property type="entry name" value="Recomb_XerC_XerD"/>
    <property type="match status" value="1"/>
</dbReference>
<evidence type="ECO:0000256" key="4">
    <source>
        <dbReference type="ARBA" id="ARBA00022829"/>
    </source>
</evidence>
<feature type="active site" evidence="9">
    <location>
        <position position="249"/>
    </location>
</feature>
<feature type="active site" evidence="9">
    <location>
        <position position="180"/>
    </location>
</feature>
<dbReference type="InterPro" id="IPR050090">
    <property type="entry name" value="Tyrosine_recombinase_XerCD"/>
</dbReference>
<feature type="active site" evidence="9">
    <location>
        <position position="272"/>
    </location>
</feature>
<dbReference type="Pfam" id="PF00589">
    <property type="entry name" value="Phage_integrase"/>
    <property type="match status" value="1"/>
</dbReference>
<dbReference type="Gene3D" id="1.10.443.10">
    <property type="entry name" value="Intergrase catalytic core"/>
    <property type="match status" value="1"/>
</dbReference>
<dbReference type="Proteomes" id="UP000236000">
    <property type="component" value="Unassembled WGS sequence"/>
</dbReference>